<name>A0ABX0MAY9_9BURK</name>
<sequence>MLELKVTPDRNNARAMIQHIEAKNIEYESGSYLISLPMGVDDDDQCALYFEADHVDEPLLEVARSLLRDLDRLDNAVQASCADECRKSGLHPRAFESGLAFMTLRADSVVLHYHGTGVNTEWDELARLEGGTWVHAGMYNEAVSPPGR</sequence>
<comment type="caution">
    <text evidence="1">The sequence shown here is derived from an EMBL/GenBank/DDBJ whole genome shotgun (WGS) entry which is preliminary data.</text>
</comment>
<dbReference type="EMBL" id="VVIW01000010">
    <property type="protein sequence ID" value="NHZ42115.1"/>
    <property type="molecule type" value="Genomic_DNA"/>
</dbReference>
<evidence type="ECO:0000313" key="2">
    <source>
        <dbReference type="Proteomes" id="UP000819052"/>
    </source>
</evidence>
<dbReference type="RefSeq" id="WP_167077854.1">
    <property type="nucleotide sequence ID" value="NZ_VVIW01000010.1"/>
</dbReference>
<organism evidence="1 2">
    <name type="scientific">Massilia aquatica</name>
    <dbReference type="NCBI Taxonomy" id="2609000"/>
    <lineage>
        <taxon>Bacteria</taxon>
        <taxon>Pseudomonadati</taxon>
        <taxon>Pseudomonadota</taxon>
        <taxon>Betaproteobacteria</taxon>
        <taxon>Burkholderiales</taxon>
        <taxon>Oxalobacteraceae</taxon>
        <taxon>Telluria group</taxon>
        <taxon>Massilia</taxon>
    </lineage>
</organism>
<reference evidence="1 2" key="1">
    <citation type="submission" date="2019-09" db="EMBL/GenBank/DDBJ databases">
        <title>Taxonomy of Antarctic Massilia spp.: description of Massilia rubra sp. nov., Massilia aquatica sp. nov., Massilia mucilaginosa sp. nov., Massilia frigida sp. nov. isolated from streams, lakes and regoliths.</title>
        <authorList>
            <person name="Holochova P."/>
            <person name="Sedlacek I."/>
            <person name="Kralova S."/>
            <person name="Maslanova I."/>
            <person name="Busse H.-J."/>
            <person name="Stankova E."/>
            <person name="Vrbovska V."/>
            <person name="Kovarovic V."/>
            <person name="Bartak M."/>
            <person name="Svec P."/>
            <person name="Pantucek R."/>
        </authorList>
    </citation>
    <scope>NUCLEOTIDE SEQUENCE [LARGE SCALE GENOMIC DNA]</scope>
    <source>
        <strain evidence="1 2">CCM 8693</strain>
    </source>
</reference>
<accession>A0ABX0MAY9</accession>
<dbReference type="Proteomes" id="UP000819052">
    <property type="component" value="Unassembled WGS sequence"/>
</dbReference>
<keyword evidence="2" id="KW-1185">Reference proteome</keyword>
<protein>
    <submittedName>
        <fullName evidence="1">Uncharacterized protein</fullName>
    </submittedName>
</protein>
<gene>
    <name evidence="1" type="ORF">F1609_18350</name>
</gene>
<proteinExistence type="predicted"/>
<evidence type="ECO:0000313" key="1">
    <source>
        <dbReference type="EMBL" id="NHZ42115.1"/>
    </source>
</evidence>